<protein>
    <submittedName>
        <fullName evidence="12">Dihydrolipoyl dehydrogenase</fullName>
    </submittedName>
</protein>
<evidence type="ECO:0000256" key="3">
    <source>
        <dbReference type="ARBA" id="ARBA00022630"/>
    </source>
</evidence>
<dbReference type="Pfam" id="PF07992">
    <property type="entry name" value="Pyr_redox_2"/>
    <property type="match status" value="1"/>
</dbReference>
<dbReference type="InterPro" id="IPR050151">
    <property type="entry name" value="Class-I_Pyr_Nuc-Dis_Oxidored"/>
</dbReference>
<evidence type="ECO:0000313" key="12">
    <source>
        <dbReference type="EMBL" id="MFB9825933.1"/>
    </source>
</evidence>
<dbReference type="RefSeq" id="WP_222923915.1">
    <property type="nucleotide sequence ID" value="NZ_CP082288.1"/>
</dbReference>
<dbReference type="SUPFAM" id="SSF51905">
    <property type="entry name" value="FAD/NAD(P)-binding domain"/>
    <property type="match status" value="1"/>
</dbReference>
<dbReference type="EMBL" id="JBHMAJ010000011">
    <property type="protein sequence ID" value="MFB9825933.1"/>
    <property type="molecule type" value="Genomic_DNA"/>
</dbReference>
<organism evidence="12 13">
    <name type="scientific">Halobaculum roseum</name>
    <dbReference type="NCBI Taxonomy" id="2175149"/>
    <lineage>
        <taxon>Archaea</taxon>
        <taxon>Methanobacteriati</taxon>
        <taxon>Methanobacteriota</taxon>
        <taxon>Stenosarchaea group</taxon>
        <taxon>Halobacteria</taxon>
        <taxon>Halobacteriales</taxon>
        <taxon>Haloferacaceae</taxon>
        <taxon>Halobaculum</taxon>
    </lineage>
</organism>
<gene>
    <name evidence="12" type="ORF">ACFFOL_17335</name>
</gene>
<feature type="domain" description="FAD/NAD(P)-binding" evidence="11">
    <location>
        <begin position="5"/>
        <end position="337"/>
    </location>
</feature>
<evidence type="ECO:0000256" key="7">
    <source>
        <dbReference type="ARBA" id="ARBA00023157"/>
    </source>
</evidence>
<keyword evidence="4 9" id="KW-0274">FAD</keyword>
<feature type="domain" description="Pyridine nucleotide-disulphide oxidoreductase dimerisation" evidence="10">
    <location>
        <begin position="360"/>
        <end position="465"/>
    </location>
</feature>
<evidence type="ECO:0000256" key="1">
    <source>
        <dbReference type="ARBA" id="ARBA00001974"/>
    </source>
</evidence>
<keyword evidence="6" id="KW-0520">NAD</keyword>
<keyword evidence="8 9" id="KW-0676">Redox-active center</keyword>
<dbReference type="Pfam" id="PF02852">
    <property type="entry name" value="Pyr_redox_dim"/>
    <property type="match status" value="1"/>
</dbReference>
<dbReference type="PIRSF" id="PIRSF000350">
    <property type="entry name" value="Mercury_reductase_MerA"/>
    <property type="match status" value="1"/>
</dbReference>
<evidence type="ECO:0000256" key="9">
    <source>
        <dbReference type="RuleBase" id="RU003691"/>
    </source>
</evidence>
<evidence type="ECO:0000259" key="11">
    <source>
        <dbReference type="Pfam" id="PF07992"/>
    </source>
</evidence>
<comment type="similarity">
    <text evidence="2 9">Belongs to the class-I pyridine nucleotide-disulfide oxidoreductase family.</text>
</comment>
<proteinExistence type="inferred from homology"/>
<dbReference type="PRINTS" id="PR00368">
    <property type="entry name" value="FADPNR"/>
</dbReference>
<dbReference type="PANTHER" id="PTHR22912:SF151">
    <property type="entry name" value="DIHYDROLIPOYL DEHYDROGENASE, MITOCHONDRIAL"/>
    <property type="match status" value="1"/>
</dbReference>
<dbReference type="PANTHER" id="PTHR22912">
    <property type="entry name" value="DISULFIDE OXIDOREDUCTASE"/>
    <property type="match status" value="1"/>
</dbReference>
<dbReference type="NCBIfam" id="NF004946">
    <property type="entry name" value="PRK06292.2-4"/>
    <property type="match status" value="1"/>
</dbReference>
<accession>A0ABD5MRD1</accession>
<dbReference type="InterPro" id="IPR004099">
    <property type="entry name" value="Pyr_nucl-diS_OxRdtase_dimer"/>
</dbReference>
<evidence type="ECO:0000256" key="8">
    <source>
        <dbReference type="ARBA" id="ARBA00023284"/>
    </source>
</evidence>
<dbReference type="InterPro" id="IPR001100">
    <property type="entry name" value="Pyr_nuc-diS_OxRdtase"/>
</dbReference>
<evidence type="ECO:0000256" key="6">
    <source>
        <dbReference type="ARBA" id="ARBA00023027"/>
    </source>
</evidence>
<evidence type="ECO:0000313" key="13">
    <source>
        <dbReference type="Proteomes" id="UP001589595"/>
    </source>
</evidence>
<dbReference type="Gene3D" id="3.30.390.30">
    <property type="match status" value="1"/>
</dbReference>
<dbReference type="InterPro" id="IPR016156">
    <property type="entry name" value="FAD/NAD-linked_Rdtase_dimer_sf"/>
</dbReference>
<dbReference type="PROSITE" id="PS00076">
    <property type="entry name" value="PYRIDINE_REDOX_1"/>
    <property type="match status" value="1"/>
</dbReference>
<dbReference type="PRINTS" id="PR00411">
    <property type="entry name" value="PNDRDTASEI"/>
</dbReference>
<dbReference type="GeneID" id="67212632"/>
<comment type="cofactor">
    <cofactor evidence="1">
        <name>FAD</name>
        <dbReference type="ChEBI" id="CHEBI:57692"/>
    </cofactor>
</comment>
<evidence type="ECO:0000256" key="5">
    <source>
        <dbReference type="ARBA" id="ARBA00023002"/>
    </source>
</evidence>
<reference evidence="12" key="1">
    <citation type="submission" date="2024-09" db="EMBL/GenBank/DDBJ databases">
        <authorList>
            <person name="Sun Q."/>
        </authorList>
    </citation>
    <scope>NUCLEOTIDE SEQUENCE [LARGE SCALE GENOMIC DNA]</scope>
    <source>
        <strain evidence="12">JCM 31273</strain>
    </source>
</reference>
<dbReference type="InterPro" id="IPR036188">
    <property type="entry name" value="FAD/NAD-bd_sf"/>
</dbReference>
<dbReference type="InterPro" id="IPR012999">
    <property type="entry name" value="Pyr_OxRdtase_I_AS"/>
</dbReference>
<dbReference type="GO" id="GO:0016491">
    <property type="term" value="F:oxidoreductase activity"/>
    <property type="evidence" value="ECO:0007669"/>
    <property type="project" value="UniProtKB-KW"/>
</dbReference>
<dbReference type="SUPFAM" id="SSF55424">
    <property type="entry name" value="FAD/NAD-linked reductases, dimerisation (C-terminal) domain"/>
    <property type="match status" value="1"/>
</dbReference>
<name>A0ABD5MRD1_9EURY</name>
<keyword evidence="3 9" id="KW-0285">Flavoprotein</keyword>
<sequence length="481" mass="51384">MDEFDFLVIGSGSGLDVANAAANRGQSVAIVEKGPLGGTCLNRGCIPSKMLLYHAEMLETIERADEFHIDATVEDVDFSAIVREVNEEVEGDSASIREGLRSSPRHDLYEGEGRFVDDHTVEIVGGDDDGTRIAADTILVAAGTRPAIPPIDGIEDVDYLTSTEALQLETPPDHLVIVGGGYIAAELGHFFETFGSEVTIVGRRPNLLPEADPEVAEAFTDRYAERMTVHTGHAATAVSQSDGRVSVEAKPYEYGDEGNDGDDGGIVDDDPVSVTGDELLVAAGRTPNTDTLNLGETGIETDERGFVETDEYLRTTVDGVWALGDIVGEYLLKHSANHEAQAVVRNLFGDELEAVDYSAMPFAVFASPEVAGVGATEDELRADGREYATRTYAYDQTARGSAMKADGFLKAIITLEGEILGCHIVGPEASNLIEEVVVAMKSGTGTVRDIRESVHVHPALSEVVQRGFSGQFTRGGDGHSH</sequence>
<keyword evidence="5 9" id="KW-0560">Oxidoreductase</keyword>
<dbReference type="Gene3D" id="3.50.50.60">
    <property type="entry name" value="FAD/NAD(P)-binding domain"/>
    <property type="match status" value="2"/>
</dbReference>
<evidence type="ECO:0000259" key="10">
    <source>
        <dbReference type="Pfam" id="PF02852"/>
    </source>
</evidence>
<dbReference type="InterPro" id="IPR023753">
    <property type="entry name" value="FAD/NAD-binding_dom"/>
</dbReference>
<comment type="caution">
    <text evidence="12">The sequence shown here is derived from an EMBL/GenBank/DDBJ whole genome shotgun (WGS) entry which is preliminary data.</text>
</comment>
<dbReference type="AlphaFoldDB" id="A0ABD5MRD1"/>
<keyword evidence="7" id="KW-1015">Disulfide bond</keyword>
<dbReference type="Proteomes" id="UP001589595">
    <property type="component" value="Unassembled WGS sequence"/>
</dbReference>
<evidence type="ECO:0000256" key="4">
    <source>
        <dbReference type="ARBA" id="ARBA00022827"/>
    </source>
</evidence>
<keyword evidence="13" id="KW-1185">Reference proteome</keyword>
<evidence type="ECO:0000256" key="2">
    <source>
        <dbReference type="ARBA" id="ARBA00007532"/>
    </source>
</evidence>